<dbReference type="PANTHER" id="PTHR10030:SF37">
    <property type="entry name" value="ALPHA-L-FUCOSIDASE-RELATED"/>
    <property type="match status" value="1"/>
</dbReference>
<sequence>MMKKAMLVFAALFLMMGASAQDKTYEQTWESLDSRPTPSWFKDAKFGIFIHWGIYSVPMWSPKGTYQEWYKYWLDNKKLFGNGDFTGTEIYDYHTKMYGEDFNYNEFARKFKALDYDADAWAKLFEKAGAKYIVLTTKHHDGYALWPSKEASRDYGRPWNSVEVGPKRDLVKEYTDALRKTDIKVGFYISCREWESPLYKPELLDLYVSRHFIPQVKDLVNSYHPDLLWSDGPDNYSDSIWQTKKLFQWIYSESPVKNTIVLNDRWARFTDGKKHGDYYTREYSTHAMPGDKPWEECRGMGFSFSYNLNEDVEDYSSPQGLILTLVNIVSKGGNLLLGIGPNGSGKIPPIMQERLLQMGEWLKVNGEAIYGTHAWKQTEQWSKGDRNWKDKSKHYVGGNSILKQTVDPDPGYAVKEIFFTAKENSVYAILPKLPEGKVILKDVQSTRKTKVTMLGYDKKLQWKQNGKNLVIEVPVISYNEVPCHYAWTLKLENVE</sequence>
<dbReference type="InterPro" id="IPR000933">
    <property type="entry name" value="Glyco_hydro_29"/>
</dbReference>
<dbReference type="Proteomes" id="UP000003416">
    <property type="component" value="Unassembled WGS sequence"/>
</dbReference>
<evidence type="ECO:0000259" key="10">
    <source>
        <dbReference type="Pfam" id="PF16757"/>
    </source>
</evidence>
<dbReference type="Pfam" id="PF01120">
    <property type="entry name" value="Alpha_L_fucos"/>
    <property type="match status" value="1"/>
</dbReference>
<name>F3PXQ8_9BACE</name>
<dbReference type="EMBL" id="AFBN01000099">
    <property type="protein sequence ID" value="EGF51640.1"/>
    <property type="molecule type" value="Genomic_DNA"/>
</dbReference>
<dbReference type="HOGENOM" id="CLU_002934_1_1_10"/>
<evidence type="ECO:0000256" key="4">
    <source>
        <dbReference type="ARBA" id="ARBA00022729"/>
    </source>
</evidence>
<dbReference type="STRING" id="763034.HMPREF9446_03556"/>
<dbReference type="PIRSF" id="PIRSF001092">
    <property type="entry name" value="Alpha-L-fucosidase"/>
    <property type="match status" value="1"/>
</dbReference>
<organism evidence="11 12">
    <name type="scientific">Bacteroides fluxus YIT 12057</name>
    <dbReference type="NCBI Taxonomy" id="763034"/>
    <lineage>
        <taxon>Bacteria</taxon>
        <taxon>Pseudomonadati</taxon>
        <taxon>Bacteroidota</taxon>
        <taxon>Bacteroidia</taxon>
        <taxon>Bacteroidales</taxon>
        <taxon>Bacteroidaceae</taxon>
        <taxon>Bacteroides</taxon>
    </lineage>
</organism>
<feature type="site" description="May be important for catalysis" evidence="7">
    <location>
        <position position="297"/>
    </location>
</feature>
<comment type="similarity">
    <text evidence="2">Belongs to the glycosyl hydrolase 29 family.</text>
</comment>
<dbReference type="InterPro" id="IPR057739">
    <property type="entry name" value="Glyco_hydro_29_N"/>
</dbReference>
<dbReference type="GO" id="GO:0004560">
    <property type="term" value="F:alpha-L-fucosidase activity"/>
    <property type="evidence" value="ECO:0007669"/>
    <property type="project" value="InterPro"/>
</dbReference>
<keyword evidence="6" id="KW-0326">Glycosidase</keyword>
<gene>
    <name evidence="11" type="ORF">HMPREF9446_03556</name>
</gene>
<dbReference type="EC" id="3.2.1.51" evidence="3"/>
<protein>
    <recommendedName>
        <fullName evidence="3">alpha-L-fucosidase</fullName>
        <ecNumber evidence="3">3.2.1.51</ecNumber>
    </recommendedName>
</protein>
<evidence type="ECO:0000256" key="8">
    <source>
        <dbReference type="SAM" id="SignalP"/>
    </source>
</evidence>
<dbReference type="GO" id="GO:0016139">
    <property type="term" value="P:glycoside catabolic process"/>
    <property type="evidence" value="ECO:0007669"/>
    <property type="project" value="TreeGrafter"/>
</dbReference>
<dbReference type="PANTHER" id="PTHR10030">
    <property type="entry name" value="ALPHA-L-FUCOSIDASE"/>
    <property type="match status" value="1"/>
</dbReference>
<dbReference type="GO" id="GO:0005764">
    <property type="term" value="C:lysosome"/>
    <property type="evidence" value="ECO:0007669"/>
    <property type="project" value="TreeGrafter"/>
</dbReference>
<feature type="chain" id="PRO_5003300405" description="alpha-L-fucosidase" evidence="8">
    <location>
        <begin position="21"/>
        <end position="495"/>
    </location>
</feature>
<keyword evidence="12" id="KW-1185">Reference proteome</keyword>
<dbReference type="Gene3D" id="2.60.40.1180">
    <property type="entry name" value="Golgi alpha-mannosidase II"/>
    <property type="match status" value="1"/>
</dbReference>
<feature type="domain" description="Alpha-L-fucosidase C-terminal" evidence="10">
    <location>
        <begin position="415"/>
        <end position="492"/>
    </location>
</feature>
<accession>F3PXQ8</accession>
<dbReference type="GO" id="GO:0006004">
    <property type="term" value="P:fucose metabolic process"/>
    <property type="evidence" value="ECO:0007669"/>
    <property type="project" value="InterPro"/>
</dbReference>
<evidence type="ECO:0000256" key="3">
    <source>
        <dbReference type="ARBA" id="ARBA00012662"/>
    </source>
</evidence>
<comment type="caution">
    <text evidence="11">The sequence shown here is derived from an EMBL/GenBank/DDBJ whole genome shotgun (WGS) entry which is preliminary data.</text>
</comment>
<dbReference type="SUPFAM" id="SSF51445">
    <property type="entry name" value="(Trans)glycosidases"/>
    <property type="match status" value="1"/>
</dbReference>
<keyword evidence="4 8" id="KW-0732">Signal</keyword>
<dbReference type="InterPro" id="IPR013780">
    <property type="entry name" value="Glyco_hydro_b"/>
</dbReference>
<dbReference type="AlphaFoldDB" id="F3PXQ8"/>
<dbReference type="Gene3D" id="3.20.20.80">
    <property type="entry name" value="Glycosidases"/>
    <property type="match status" value="1"/>
</dbReference>
<evidence type="ECO:0000256" key="5">
    <source>
        <dbReference type="ARBA" id="ARBA00022801"/>
    </source>
</evidence>
<dbReference type="PRINTS" id="PR00741">
    <property type="entry name" value="GLHYDRLASE29"/>
</dbReference>
<evidence type="ECO:0000256" key="1">
    <source>
        <dbReference type="ARBA" id="ARBA00004071"/>
    </source>
</evidence>
<evidence type="ECO:0000313" key="11">
    <source>
        <dbReference type="EMBL" id="EGF51640.1"/>
    </source>
</evidence>
<feature type="signal peptide" evidence="8">
    <location>
        <begin position="1"/>
        <end position="20"/>
    </location>
</feature>
<reference evidence="11 12" key="1">
    <citation type="submission" date="2011-02" db="EMBL/GenBank/DDBJ databases">
        <authorList>
            <person name="Weinstock G."/>
            <person name="Sodergren E."/>
            <person name="Clifton S."/>
            <person name="Fulton L."/>
            <person name="Fulton B."/>
            <person name="Courtney L."/>
            <person name="Fronick C."/>
            <person name="Harrison M."/>
            <person name="Strong C."/>
            <person name="Farmer C."/>
            <person name="Delahaunty K."/>
            <person name="Markovic C."/>
            <person name="Hall O."/>
            <person name="Minx P."/>
            <person name="Tomlinson C."/>
            <person name="Mitreva M."/>
            <person name="Hou S."/>
            <person name="Chen J."/>
            <person name="Wollam A."/>
            <person name="Pepin K.H."/>
            <person name="Johnson M."/>
            <person name="Bhonagiri V."/>
            <person name="Zhang X."/>
            <person name="Suruliraj S."/>
            <person name="Warren W."/>
            <person name="Chinwalla A."/>
            <person name="Mardis E.R."/>
            <person name="Wilson R.K."/>
        </authorList>
    </citation>
    <scope>NUCLEOTIDE SEQUENCE [LARGE SCALE GENOMIC DNA]</scope>
    <source>
        <strain evidence="11 12">YIT 12057</strain>
    </source>
</reference>
<dbReference type="SMART" id="SM00812">
    <property type="entry name" value="Alpha_L_fucos"/>
    <property type="match status" value="1"/>
</dbReference>
<keyword evidence="5" id="KW-0378">Hydrolase</keyword>
<proteinExistence type="inferred from homology"/>
<evidence type="ECO:0000256" key="2">
    <source>
        <dbReference type="ARBA" id="ARBA00007951"/>
    </source>
</evidence>
<evidence type="ECO:0000313" key="12">
    <source>
        <dbReference type="Proteomes" id="UP000003416"/>
    </source>
</evidence>
<dbReference type="InterPro" id="IPR031919">
    <property type="entry name" value="Fucosidase_C"/>
</dbReference>
<evidence type="ECO:0000259" key="9">
    <source>
        <dbReference type="Pfam" id="PF01120"/>
    </source>
</evidence>
<comment type="function">
    <text evidence="1">Alpha-L-fucosidase is responsible for hydrolyzing the alpha-1,6-linked fucose joined to the reducing-end N-acetylglucosamine of the carbohydrate moieties of glycoproteins.</text>
</comment>
<dbReference type="eggNOG" id="COG3669">
    <property type="taxonomic scope" value="Bacteria"/>
</dbReference>
<dbReference type="InterPro" id="IPR016286">
    <property type="entry name" value="FUC_metazoa-typ"/>
</dbReference>
<evidence type="ECO:0000256" key="6">
    <source>
        <dbReference type="ARBA" id="ARBA00023295"/>
    </source>
</evidence>
<dbReference type="InterPro" id="IPR017853">
    <property type="entry name" value="GH"/>
</dbReference>
<feature type="domain" description="Glycoside hydrolase family 29 N-terminal" evidence="9">
    <location>
        <begin position="16"/>
        <end position="367"/>
    </location>
</feature>
<evidence type="ECO:0000256" key="7">
    <source>
        <dbReference type="PIRSR" id="PIRSR001092-1"/>
    </source>
</evidence>
<dbReference type="Pfam" id="PF16757">
    <property type="entry name" value="Fucosidase_C"/>
    <property type="match status" value="1"/>
</dbReference>